<evidence type="ECO:0000259" key="2">
    <source>
        <dbReference type="Pfam" id="PF00857"/>
    </source>
</evidence>
<dbReference type="Proteomes" id="UP000380867">
    <property type="component" value="Unassembled WGS sequence"/>
</dbReference>
<evidence type="ECO:0000313" key="3">
    <source>
        <dbReference type="EMBL" id="KAA1394268.1"/>
    </source>
</evidence>
<dbReference type="RefSeq" id="WP_149690878.1">
    <property type="nucleotide sequence ID" value="NZ_SDPQ02000004.1"/>
</dbReference>
<dbReference type="SUPFAM" id="SSF52499">
    <property type="entry name" value="Isochorismatase-like hydrolases"/>
    <property type="match status" value="1"/>
</dbReference>
<protein>
    <submittedName>
        <fullName evidence="3">Cysteine hydrolase</fullName>
    </submittedName>
</protein>
<dbReference type="InterPro" id="IPR050272">
    <property type="entry name" value="Isochorismatase-like_hydrls"/>
</dbReference>
<accession>A0A5M4F982</accession>
<keyword evidence="4" id="KW-1185">Reference proteome</keyword>
<dbReference type="AlphaFoldDB" id="A0A5M4F982"/>
<name>A0A5M4F982_9ACTN</name>
<dbReference type="InterPro" id="IPR036380">
    <property type="entry name" value="Isochorismatase-like_sf"/>
</dbReference>
<organism evidence="3 4">
    <name type="scientific">Aeromicrobium ginsengisoli</name>
    <dbReference type="NCBI Taxonomy" id="363867"/>
    <lineage>
        <taxon>Bacteria</taxon>
        <taxon>Bacillati</taxon>
        <taxon>Actinomycetota</taxon>
        <taxon>Actinomycetes</taxon>
        <taxon>Propionibacteriales</taxon>
        <taxon>Nocardioidaceae</taxon>
        <taxon>Aeromicrobium</taxon>
    </lineage>
</organism>
<evidence type="ECO:0000256" key="1">
    <source>
        <dbReference type="ARBA" id="ARBA00022801"/>
    </source>
</evidence>
<keyword evidence="1 3" id="KW-0378">Hydrolase</keyword>
<comment type="caution">
    <text evidence="3">The sequence shown here is derived from an EMBL/GenBank/DDBJ whole genome shotgun (WGS) entry which is preliminary data.</text>
</comment>
<dbReference type="CDD" id="cd00431">
    <property type="entry name" value="cysteine_hydrolases"/>
    <property type="match status" value="1"/>
</dbReference>
<sequence length="241" mass="25556">MTRFDESTSSAVLPEGMRGHWYNDSAFDADDPWASLRADRTAIVLVDLINWQSDPAGTNLQILRAAGSTTQADHLERRLASTLLPRLVEVLAAARNAGVLVVHARLATRTYDASDVVPALAPYVHAAGAREGTWGADPLPALGPDPRDLSVVKSGSGAFTGSDLDRELRSRGIDTLLWAGAVTNACVLLSVSTGFDLGYRQYLVTDCTAALSDADQAAAKHFIGAYPAQLVTAVQVLDALV</sequence>
<dbReference type="OrthoDB" id="3174612at2"/>
<dbReference type="InterPro" id="IPR000868">
    <property type="entry name" value="Isochorismatase-like_dom"/>
</dbReference>
<dbReference type="PANTHER" id="PTHR43540:SF6">
    <property type="entry name" value="ISOCHORISMATASE-LIKE DOMAIN-CONTAINING PROTEIN"/>
    <property type="match status" value="1"/>
</dbReference>
<dbReference type="PANTHER" id="PTHR43540">
    <property type="entry name" value="PEROXYUREIDOACRYLATE/UREIDOACRYLATE AMIDOHYDROLASE-RELATED"/>
    <property type="match status" value="1"/>
</dbReference>
<gene>
    <name evidence="3" type="ORF">ESP70_018880</name>
</gene>
<dbReference type="GO" id="GO:0016787">
    <property type="term" value="F:hydrolase activity"/>
    <property type="evidence" value="ECO:0007669"/>
    <property type="project" value="UniProtKB-KW"/>
</dbReference>
<dbReference type="Gene3D" id="3.40.50.850">
    <property type="entry name" value="Isochorismatase-like"/>
    <property type="match status" value="1"/>
</dbReference>
<dbReference type="EMBL" id="SDPQ02000004">
    <property type="protein sequence ID" value="KAA1394268.1"/>
    <property type="molecule type" value="Genomic_DNA"/>
</dbReference>
<dbReference type="Pfam" id="PF00857">
    <property type="entry name" value="Isochorismatase"/>
    <property type="match status" value="1"/>
</dbReference>
<evidence type="ECO:0000313" key="4">
    <source>
        <dbReference type="Proteomes" id="UP000380867"/>
    </source>
</evidence>
<reference evidence="3" key="1">
    <citation type="submission" date="2019-09" db="EMBL/GenBank/DDBJ databases">
        <authorList>
            <person name="Li J."/>
        </authorList>
    </citation>
    <scope>NUCLEOTIDE SEQUENCE [LARGE SCALE GENOMIC DNA]</scope>
    <source>
        <strain evidence="3">JCM 14732</strain>
    </source>
</reference>
<feature type="domain" description="Isochorismatase-like" evidence="2">
    <location>
        <begin position="80"/>
        <end position="225"/>
    </location>
</feature>
<proteinExistence type="predicted"/>